<proteinExistence type="predicted"/>
<dbReference type="Proteomes" id="UP001149090">
    <property type="component" value="Unassembled WGS sequence"/>
</dbReference>
<accession>A0A9Q0LUT5</accession>
<gene>
    <name evidence="2" type="ORF">M0811_04642</name>
</gene>
<protein>
    <recommendedName>
        <fullName evidence="4">Transmembrane protein</fullName>
    </recommendedName>
</protein>
<reference evidence="2" key="1">
    <citation type="submission" date="2022-10" db="EMBL/GenBank/DDBJ databases">
        <title>Novel sulphate-reducing endosymbionts in the free-living metamonad Anaeramoeba.</title>
        <authorList>
            <person name="Jerlstrom-Hultqvist J."/>
            <person name="Cepicka I."/>
            <person name="Gallot-Lavallee L."/>
            <person name="Salas-Leiva D."/>
            <person name="Curtis B.A."/>
            <person name="Zahonova K."/>
            <person name="Pipaliya S."/>
            <person name="Dacks J."/>
            <person name="Roger A.J."/>
        </authorList>
    </citation>
    <scope>NUCLEOTIDE SEQUENCE</scope>
    <source>
        <strain evidence="2">BMAN</strain>
    </source>
</reference>
<comment type="caution">
    <text evidence="2">The sequence shown here is derived from an EMBL/GenBank/DDBJ whole genome shotgun (WGS) entry which is preliminary data.</text>
</comment>
<evidence type="ECO:0000313" key="3">
    <source>
        <dbReference type="Proteomes" id="UP001149090"/>
    </source>
</evidence>
<organism evidence="2 3">
    <name type="scientific">Anaeramoeba ignava</name>
    <name type="common">Anaerobic marine amoeba</name>
    <dbReference type="NCBI Taxonomy" id="1746090"/>
    <lineage>
        <taxon>Eukaryota</taxon>
        <taxon>Metamonada</taxon>
        <taxon>Anaeramoebidae</taxon>
        <taxon>Anaeramoeba</taxon>
    </lineage>
</organism>
<dbReference type="EMBL" id="JAPDFW010000044">
    <property type="protein sequence ID" value="KAJ5078919.1"/>
    <property type="molecule type" value="Genomic_DNA"/>
</dbReference>
<keyword evidence="3" id="KW-1185">Reference proteome</keyword>
<name>A0A9Q0LUT5_ANAIG</name>
<evidence type="ECO:0000256" key="1">
    <source>
        <dbReference type="SAM" id="Phobius"/>
    </source>
</evidence>
<sequence>MEMKIEVKENLPLINSENQNINEIDGKKLSKTEIVFSLLNTFVQRRKLKIFKTLFIKRAVLFFVLILFFCFNFFDSGQGFILVPNLRDELNQNKIVLITNILLLYKYQKLLKKKYKKLTNKHIRKNKRNSKQNKIVFSQLKKIIQKAI</sequence>
<evidence type="ECO:0000313" key="2">
    <source>
        <dbReference type="EMBL" id="KAJ5078919.1"/>
    </source>
</evidence>
<evidence type="ECO:0008006" key="4">
    <source>
        <dbReference type="Google" id="ProtNLM"/>
    </source>
</evidence>
<keyword evidence="1" id="KW-0472">Membrane</keyword>
<keyword evidence="1" id="KW-0812">Transmembrane</keyword>
<dbReference type="AlphaFoldDB" id="A0A9Q0LUT5"/>
<keyword evidence="1" id="KW-1133">Transmembrane helix</keyword>
<feature type="transmembrane region" description="Helical" evidence="1">
    <location>
        <begin position="55"/>
        <end position="74"/>
    </location>
</feature>